<dbReference type="InterPro" id="IPR006127">
    <property type="entry name" value="ZnuA-like"/>
</dbReference>
<evidence type="ECO:0000313" key="9">
    <source>
        <dbReference type="Proteomes" id="UP000183868"/>
    </source>
</evidence>
<dbReference type="AlphaFoldDB" id="H1XT05"/>
<evidence type="ECO:0000256" key="2">
    <source>
        <dbReference type="ARBA" id="ARBA00022448"/>
    </source>
</evidence>
<comment type="similarity">
    <text evidence="1 4">Belongs to the bacterial solute-binding protein 9 family.</text>
</comment>
<evidence type="ECO:0000256" key="4">
    <source>
        <dbReference type="RuleBase" id="RU003512"/>
    </source>
</evidence>
<reference evidence="6 9" key="2">
    <citation type="submission" date="2016-11" db="EMBL/GenBank/DDBJ databases">
        <title>Genomic analysis of Caldithrix abyssi and proposal of a novel bacterial phylum Caldithrichaeota.</title>
        <authorList>
            <person name="Kublanov I."/>
            <person name="Sigalova O."/>
            <person name="Gavrilov S."/>
            <person name="Lebedinsky A."/>
            <person name="Ivanova N."/>
            <person name="Daum C."/>
            <person name="Reddy T."/>
            <person name="Klenk H.P."/>
            <person name="Goker M."/>
            <person name="Reva O."/>
            <person name="Miroshnichenko M."/>
            <person name="Kyprides N."/>
            <person name="Woyke T."/>
            <person name="Gelfand M."/>
        </authorList>
    </citation>
    <scope>NUCLEOTIDE SEQUENCE [LARGE SCALE GENOMIC DNA]</scope>
    <source>
        <strain evidence="6 9">LF13</strain>
    </source>
</reference>
<dbReference type="KEGG" id="caby:Cabys_563"/>
<dbReference type="Gene3D" id="3.40.50.1980">
    <property type="entry name" value="Nitrogenase molybdenum iron protein domain"/>
    <property type="match status" value="2"/>
</dbReference>
<evidence type="ECO:0000313" key="8">
    <source>
        <dbReference type="Proteomes" id="UP000004671"/>
    </source>
</evidence>
<dbReference type="RefSeq" id="WP_006928567.1">
    <property type="nucleotide sequence ID" value="NZ_CM001402.1"/>
</dbReference>
<dbReference type="PANTHER" id="PTHR42953">
    <property type="entry name" value="HIGH-AFFINITY ZINC UPTAKE SYSTEM PROTEIN ZNUA-RELATED"/>
    <property type="match status" value="1"/>
</dbReference>
<feature type="signal peptide" evidence="5">
    <location>
        <begin position="1"/>
        <end position="21"/>
    </location>
</feature>
<keyword evidence="8" id="KW-1185">Reference proteome</keyword>
<keyword evidence="2 4" id="KW-0813">Transport</keyword>
<organism evidence="7 8">
    <name type="scientific">Caldithrix abyssi DSM 13497</name>
    <dbReference type="NCBI Taxonomy" id="880073"/>
    <lineage>
        <taxon>Bacteria</taxon>
        <taxon>Pseudomonadati</taxon>
        <taxon>Calditrichota</taxon>
        <taxon>Calditrichia</taxon>
        <taxon>Calditrichales</taxon>
        <taxon>Calditrichaceae</taxon>
        <taxon>Caldithrix</taxon>
    </lineage>
</organism>
<dbReference type="eggNOG" id="COG0803">
    <property type="taxonomic scope" value="Bacteria"/>
</dbReference>
<dbReference type="PRINTS" id="PR00691">
    <property type="entry name" value="ADHESINB"/>
</dbReference>
<proteinExistence type="inferred from homology"/>
<dbReference type="InterPro" id="IPR050492">
    <property type="entry name" value="Bact_metal-bind_prot9"/>
</dbReference>
<dbReference type="GO" id="GO:0030001">
    <property type="term" value="P:metal ion transport"/>
    <property type="evidence" value="ECO:0007669"/>
    <property type="project" value="InterPro"/>
</dbReference>
<dbReference type="SUPFAM" id="SSF53807">
    <property type="entry name" value="Helical backbone' metal receptor"/>
    <property type="match status" value="2"/>
</dbReference>
<keyword evidence="3 5" id="KW-0732">Signal</keyword>
<dbReference type="InterPro" id="IPR006129">
    <property type="entry name" value="AdhesinB"/>
</dbReference>
<dbReference type="GO" id="GO:0007155">
    <property type="term" value="P:cell adhesion"/>
    <property type="evidence" value="ECO:0007669"/>
    <property type="project" value="InterPro"/>
</dbReference>
<dbReference type="EMBL" id="CP018099">
    <property type="protein sequence ID" value="APF17314.1"/>
    <property type="molecule type" value="Genomic_DNA"/>
</dbReference>
<evidence type="ECO:0000256" key="3">
    <source>
        <dbReference type="ARBA" id="ARBA00022729"/>
    </source>
</evidence>
<evidence type="ECO:0000256" key="1">
    <source>
        <dbReference type="ARBA" id="ARBA00011028"/>
    </source>
</evidence>
<dbReference type="InterPro" id="IPR006128">
    <property type="entry name" value="Lipoprotein_PsaA-like"/>
</dbReference>
<evidence type="ECO:0000256" key="5">
    <source>
        <dbReference type="SAM" id="SignalP"/>
    </source>
</evidence>
<dbReference type="EMBL" id="CM001402">
    <property type="protein sequence ID" value="EHO41434.1"/>
    <property type="molecule type" value="Genomic_DNA"/>
</dbReference>
<dbReference type="Proteomes" id="UP000183868">
    <property type="component" value="Chromosome"/>
</dbReference>
<gene>
    <name evidence="6" type="ORF">Cabys_563</name>
    <name evidence="7" type="ORF">Calab_1818</name>
</gene>
<dbReference type="OrthoDB" id="9793396at2"/>
<accession>H1XT05</accession>
<dbReference type="InParanoid" id="H1XT05"/>
<name>H1XT05_CALAY</name>
<dbReference type="HOGENOM" id="CLU_016838_1_2_0"/>
<protein>
    <submittedName>
        <fullName evidence="7">ABC-type metal ion transporter, periplasmic subunit</fullName>
    </submittedName>
    <submittedName>
        <fullName evidence="6">Zinc/manganese transport system substrate-binding protein/zinc transport system substrate-binding protein</fullName>
    </submittedName>
</protein>
<dbReference type="PaxDb" id="880073-Calab_1818"/>
<dbReference type="STRING" id="880073.Cabys_563"/>
<dbReference type="PRINTS" id="PR00690">
    <property type="entry name" value="ADHESNFAMILY"/>
</dbReference>
<reference evidence="7 8" key="1">
    <citation type="submission" date="2011-09" db="EMBL/GenBank/DDBJ databases">
        <title>The permanent draft genome of Caldithrix abyssi DSM 13497.</title>
        <authorList>
            <consortium name="US DOE Joint Genome Institute (JGI-PGF)"/>
            <person name="Lucas S."/>
            <person name="Han J."/>
            <person name="Lapidus A."/>
            <person name="Bruce D."/>
            <person name="Goodwin L."/>
            <person name="Pitluck S."/>
            <person name="Peters L."/>
            <person name="Kyrpides N."/>
            <person name="Mavromatis K."/>
            <person name="Ivanova N."/>
            <person name="Mikhailova N."/>
            <person name="Chertkov O."/>
            <person name="Detter J.C."/>
            <person name="Tapia R."/>
            <person name="Han C."/>
            <person name="Land M."/>
            <person name="Hauser L."/>
            <person name="Markowitz V."/>
            <person name="Cheng J.-F."/>
            <person name="Hugenholtz P."/>
            <person name="Woyke T."/>
            <person name="Wu D."/>
            <person name="Spring S."/>
            <person name="Brambilla E."/>
            <person name="Klenk H.-P."/>
            <person name="Eisen J.A."/>
        </authorList>
    </citation>
    <scope>NUCLEOTIDE SEQUENCE [LARGE SCALE GENOMIC DNA]</scope>
    <source>
        <strain evidence="7 8">DSM 13497</strain>
    </source>
</reference>
<dbReference type="Proteomes" id="UP000004671">
    <property type="component" value="Chromosome"/>
</dbReference>
<dbReference type="GO" id="GO:0046872">
    <property type="term" value="F:metal ion binding"/>
    <property type="evidence" value="ECO:0007669"/>
    <property type="project" value="InterPro"/>
</dbReference>
<evidence type="ECO:0000313" key="7">
    <source>
        <dbReference type="EMBL" id="EHO41434.1"/>
    </source>
</evidence>
<dbReference type="PANTHER" id="PTHR42953:SF2">
    <property type="entry name" value="ADHESION PROTEIN"/>
    <property type="match status" value="1"/>
</dbReference>
<evidence type="ECO:0000313" key="6">
    <source>
        <dbReference type="EMBL" id="APF17314.1"/>
    </source>
</evidence>
<dbReference type="Pfam" id="PF01297">
    <property type="entry name" value="ZnuA"/>
    <property type="match status" value="2"/>
</dbReference>
<sequence precursor="true">MKTIKWWFLLLIFLPIGSLSANNKLNVVTTLSTYADIAQKIGGQYVTVQYIVPGNQDAHFVRPKPSFAVLLNRADVFVSTGLDLELWVPTLVDMSKNPRIRSGEIGYVSASDGIDLLDKPAVFSRSEGGVHIYGNPHIITGPLNFKKIAENIEIGLEKNDPAHADYFRQNLQKFKQQIDERMFGKELVQLMGGDLLTKLTQSGKLIDFLQSKSFNDRKLIDYLGGWMKEALIFRGKKIVAYHKNWAYFQQTFGLKVIGYVEPKPGIPPSPKHVEELLQEMRRNQVKVLMSANYFSENKVREICEKVGAIPVIVPMGVDGAPGTEDVFKLVDYWVSHLREAFLQAEQ</sequence>
<feature type="chain" id="PRO_5009695323" evidence="5">
    <location>
        <begin position="22"/>
        <end position="346"/>
    </location>
</feature>